<accession>A0A9W4I1N3</accession>
<dbReference type="AlphaFoldDB" id="A0A9W4I1N3"/>
<dbReference type="GO" id="GO:0016405">
    <property type="term" value="F:CoA-ligase activity"/>
    <property type="evidence" value="ECO:0007669"/>
    <property type="project" value="TreeGrafter"/>
</dbReference>
<comment type="similarity">
    <text evidence="1">Belongs to the ATP-dependent AMP-binding enzyme family.</text>
</comment>
<dbReference type="PANTHER" id="PTHR24096:SF149">
    <property type="entry name" value="AMP-BINDING DOMAIN-CONTAINING PROTEIN-RELATED"/>
    <property type="match status" value="1"/>
</dbReference>
<dbReference type="InterPro" id="IPR020845">
    <property type="entry name" value="AMP-binding_CS"/>
</dbReference>
<dbReference type="SUPFAM" id="SSF56801">
    <property type="entry name" value="Acetyl-CoA synthetase-like"/>
    <property type="match status" value="1"/>
</dbReference>
<sequence>MAAVESRFNIPVPSTDILSYLFDSPWSQTQGYPENESLVLCAKGPEKSAYSLDQLRYLVKCFSCGFHSRAPAPARVVIYGVLNINFPVVILGAIGAGAVCNICPAYPFDETVARFQTTNADYVFFAPDHRNVVTSAAKVAGISSECLFALDGSKIDEKVGNFHGNCEVSHWSSLLDFTKGPSFQWRKLSEEEAKTTTALLCHTSGTTGLPKMAERTHYGLIGNTEQLLYRYHLEARARTETWFCTFLYAGIGFILYGFLMPLKARYKTIFMPQYNLEGFLSAVEKFRPTSLHTPKHIFQNLLTNARHADFSFVTSLRTGGAMIPVKMREEWTQSHGSPCEVVCGMTEGGIHFASDPRELERDETVGELLPNLEAKVVDPSGRLLPKGQCGEILIKNPFIMKGYLNKENASKDVFTSDGFIRTGDIGMVNESGRWYVLGRIKDLFKHNGGHVMASEIEAAILTHPQILEAVIVPVKLPQAGDDEPVPRGYIVRPPGSSLTTEGFTNWMFDALSERLRLQGGIKFLDALPVSTVRIPATRARGDSLKLICQQGGKIDRNALRERAKGEV</sequence>
<keyword evidence="3" id="KW-0812">Transmembrane</keyword>
<dbReference type="InterPro" id="IPR042099">
    <property type="entry name" value="ANL_N_sf"/>
</dbReference>
<keyword evidence="2" id="KW-0436">Ligase</keyword>
<evidence type="ECO:0000313" key="5">
    <source>
        <dbReference type="EMBL" id="CAG8226572.1"/>
    </source>
</evidence>
<keyword evidence="3" id="KW-1133">Transmembrane helix</keyword>
<keyword evidence="3" id="KW-0472">Membrane</keyword>
<proteinExistence type="inferred from homology"/>
<evidence type="ECO:0000256" key="2">
    <source>
        <dbReference type="ARBA" id="ARBA00022598"/>
    </source>
</evidence>
<dbReference type="InterPro" id="IPR045851">
    <property type="entry name" value="AMP-bd_C_sf"/>
</dbReference>
<dbReference type="Gene3D" id="3.30.300.30">
    <property type="match status" value="1"/>
</dbReference>
<dbReference type="InterPro" id="IPR000873">
    <property type="entry name" value="AMP-dep_synth/lig_dom"/>
</dbReference>
<dbReference type="EMBL" id="CAJVPD010000011">
    <property type="protein sequence ID" value="CAG8226572.1"/>
    <property type="molecule type" value="Genomic_DNA"/>
</dbReference>
<dbReference type="PROSITE" id="PS00455">
    <property type="entry name" value="AMP_BINDING"/>
    <property type="match status" value="1"/>
</dbReference>
<dbReference type="Gene3D" id="3.40.50.12780">
    <property type="entry name" value="N-terminal domain of ligase-like"/>
    <property type="match status" value="1"/>
</dbReference>
<comment type="caution">
    <text evidence="5">The sequence shown here is derived from an EMBL/GenBank/DDBJ whole genome shotgun (WGS) entry which is preliminary data.</text>
</comment>
<evidence type="ECO:0000256" key="1">
    <source>
        <dbReference type="ARBA" id="ARBA00006432"/>
    </source>
</evidence>
<feature type="transmembrane region" description="Helical" evidence="3">
    <location>
        <begin position="245"/>
        <end position="262"/>
    </location>
</feature>
<evidence type="ECO:0000256" key="3">
    <source>
        <dbReference type="SAM" id="Phobius"/>
    </source>
</evidence>
<gene>
    <name evidence="5" type="ORF">PSALAMII_LOCUS185</name>
</gene>
<reference evidence="5" key="1">
    <citation type="submission" date="2021-07" db="EMBL/GenBank/DDBJ databases">
        <authorList>
            <person name="Branca A.L. A."/>
        </authorList>
    </citation>
    <scope>NUCLEOTIDE SEQUENCE</scope>
</reference>
<evidence type="ECO:0000313" key="6">
    <source>
        <dbReference type="Proteomes" id="UP001152592"/>
    </source>
</evidence>
<name>A0A9W4I1N3_9EURO</name>
<organism evidence="5 6">
    <name type="scientific">Penicillium salamii</name>
    <dbReference type="NCBI Taxonomy" id="1612424"/>
    <lineage>
        <taxon>Eukaryota</taxon>
        <taxon>Fungi</taxon>
        <taxon>Dikarya</taxon>
        <taxon>Ascomycota</taxon>
        <taxon>Pezizomycotina</taxon>
        <taxon>Eurotiomycetes</taxon>
        <taxon>Eurotiomycetidae</taxon>
        <taxon>Eurotiales</taxon>
        <taxon>Aspergillaceae</taxon>
        <taxon>Penicillium</taxon>
    </lineage>
</organism>
<protein>
    <recommendedName>
        <fullName evidence="4">AMP-dependent synthetase/ligase domain-containing protein</fullName>
    </recommendedName>
</protein>
<dbReference type="PANTHER" id="PTHR24096">
    <property type="entry name" value="LONG-CHAIN-FATTY-ACID--COA LIGASE"/>
    <property type="match status" value="1"/>
</dbReference>
<dbReference type="Pfam" id="PF00501">
    <property type="entry name" value="AMP-binding"/>
    <property type="match status" value="1"/>
</dbReference>
<feature type="domain" description="AMP-dependent synthetase/ligase" evidence="4">
    <location>
        <begin position="29"/>
        <end position="404"/>
    </location>
</feature>
<dbReference type="OrthoDB" id="5242705at2759"/>
<dbReference type="GO" id="GO:0019748">
    <property type="term" value="P:secondary metabolic process"/>
    <property type="evidence" value="ECO:0007669"/>
    <property type="project" value="TreeGrafter"/>
</dbReference>
<dbReference type="Proteomes" id="UP001152592">
    <property type="component" value="Unassembled WGS sequence"/>
</dbReference>
<evidence type="ECO:0000259" key="4">
    <source>
        <dbReference type="Pfam" id="PF00501"/>
    </source>
</evidence>